<protein>
    <submittedName>
        <fullName evidence="2">Uncharacterized protein</fullName>
    </submittedName>
</protein>
<gene>
    <name evidence="2" type="ORF">BD311DRAFT_780178</name>
</gene>
<dbReference type="OrthoDB" id="2399539at2759"/>
<evidence type="ECO:0000313" key="2">
    <source>
        <dbReference type="EMBL" id="TBU25674.1"/>
    </source>
</evidence>
<name>A0A4Q9MEA6_9APHY</name>
<evidence type="ECO:0000256" key="1">
    <source>
        <dbReference type="SAM" id="MobiDB-lite"/>
    </source>
</evidence>
<dbReference type="EMBL" id="ML143457">
    <property type="protein sequence ID" value="TBU25674.1"/>
    <property type="molecule type" value="Genomic_DNA"/>
</dbReference>
<organism evidence="2">
    <name type="scientific">Dichomitus squalens</name>
    <dbReference type="NCBI Taxonomy" id="114155"/>
    <lineage>
        <taxon>Eukaryota</taxon>
        <taxon>Fungi</taxon>
        <taxon>Dikarya</taxon>
        <taxon>Basidiomycota</taxon>
        <taxon>Agaricomycotina</taxon>
        <taxon>Agaricomycetes</taxon>
        <taxon>Polyporales</taxon>
        <taxon>Polyporaceae</taxon>
        <taxon>Dichomitus</taxon>
    </lineage>
</organism>
<dbReference type="AlphaFoldDB" id="A0A4Q9MEA6"/>
<sequence length="192" mass="20798">MSGMTRASLPKPRPPPLDLTDARETYPRLLEQYVGYTEQAPSLADDRINKRTSLPAYLVESYSRIALHNLDESLGAPIPFESRSISQEIMSNYLHDPPIDEVSSSFTQATANTGSNSPDMSAPITPISLVDTTAGLMDSEATSTLHSGFGGFEQGHDWATAAVQNEWMDGETPRGSKQGLMIELGDVVDLAP</sequence>
<accession>A0A4Q9MEA6</accession>
<reference evidence="2" key="1">
    <citation type="submission" date="2019-01" db="EMBL/GenBank/DDBJ databases">
        <title>Draft genome sequences of three monokaryotic isolates of the white-rot basidiomycete fungus Dichomitus squalens.</title>
        <authorList>
            <consortium name="DOE Joint Genome Institute"/>
            <person name="Lopez S.C."/>
            <person name="Andreopoulos B."/>
            <person name="Pangilinan J."/>
            <person name="Lipzen A."/>
            <person name="Riley R."/>
            <person name="Ahrendt S."/>
            <person name="Ng V."/>
            <person name="Barry K."/>
            <person name="Daum C."/>
            <person name="Grigoriev I.V."/>
            <person name="Hilden K.S."/>
            <person name="Makela M.R."/>
            <person name="de Vries R.P."/>
        </authorList>
    </citation>
    <scope>NUCLEOTIDE SEQUENCE [LARGE SCALE GENOMIC DNA]</scope>
    <source>
        <strain evidence="2">OM18370.1</strain>
    </source>
</reference>
<proteinExistence type="predicted"/>
<feature type="region of interest" description="Disordered" evidence="1">
    <location>
        <begin position="1"/>
        <end position="21"/>
    </location>
</feature>
<dbReference type="Proteomes" id="UP000292957">
    <property type="component" value="Unassembled WGS sequence"/>
</dbReference>